<comment type="caution">
    <text evidence="8">The sequence shown here is derived from an EMBL/GenBank/DDBJ whole genome shotgun (WGS) entry which is preliminary data.</text>
</comment>
<evidence type="ECO:0000256" key="3">
    <source>
        <dbReference type="ARBA" id="ARBA00022759"/>
    </source>
</evidence>
<evidence type="ECO:0000256" key="6">
    <source>
        <dbReference type="RuleBase" id="RU004328"/>
    </source>
</evidence>
<dbReference type="OrthoDB" id="435754at2759"/>
<sequence>MSFARASIGLIALAASVSASIKTCSNNNTLSCHSSSKAGTCCYNYPGGALLQTQFWDTDPVSGPTDSWTIHGLWPDNCDGTYESNCDESRAYTNITEILKAQDRTDLLSYMEDYWVDINGDSESFWEHEWGKHGTCVNTIKPSCYSNYSPQEEVGDFFQKTVDLFKGLDTYKALSDAGITPDESKTYTLSEIHGKLNQAWYFFNVRGNAITGKYQAADTLTKASCPSSGIKYVPKSN</sequence>
<dbReference type="InterPro" id="IPR018188">
    <property type="entry name" value="RNase_T2_His_AS_1"/>
</dbReference>
<keyword evidence="3" id="KW-0378">Hydrolase</keyword>
<keyword evidence="3" id="KW-0540">Nuclease</keyword>
<feature type="chain" id="PRO_5040984789" description="ribonuclease T2" evidence="7">
    <location>
        <begin position="20"/>
        <end position="237"/>
    </location>
</feature>
<dbReference type="GO" id="GO:0006401">
    <property type="term" value="P:RNA catabolic process"/>
    <property type="evidence" value="ECO:0007669"/>
    <property type="project" value="TreeGrafter"/>
</dbReference>
<dbReference type="Proteomes" id="UP001147747">
    <property type="component" value="Unassembled WGS sequence"/>
</dbReference>
<dbReference type="PROSITE" id="PS00531">
    <property type="entry name" value="RNASE_T2_2"/>
    <property type="match status" value="1"/>
</dbReference>
<comment type="similarity">
    <text evidence="1 6">Belongs to the RNase T2 family.</text>
</comment>
<dbReference type="GO" id="GO:0005576">
    <property type="term" value="C:extracellular region"/>
    <property type="evidence" value="ECO:0007669"/>
    <property type="project" value="TreeGrafter"/>
</dbReference>
<dbReference type="GeneID" id="81375241"/>
<keyword evidence="9" id="KW-1185">Reference proteome</keyword>
<evidence type="ECO:0000256" key="5">
    <source>
        <dbReference type="PIRSR" id="PIRSR633697-1"/>
    </source>
</evidence>
<dbReference type="GO" id="GO:0033897">
    <property type="term" value="F:ribonuclease T2 activity"/>
    <property type="evidence" value="ECO:0007669"/>
    <property type="project" value="UniProtKB-EC"/>
</dbReference>
<feature type="active site" evidence="5">
    <location>
        <position position="129"/>
    </location>
</feature>
<dbReference type="InterPro" id="IPR001568">
    <property type="entry name" value="RNase_T2-like"/>
</dbReference>
<dbReference type="InterPro" id="IPR033130">
    <property type="entry name" value="RNase_T2_His_AS_2"/>
</dbReference>
<dbReference type="EMBL" id="JAPZBU010000011">
    <property type="protein sequence ID" value="KAJ5378505.1"/>
    <property type="molecule type" value="Genomic_DNA"/>
</dbReference>
<dbReference type="Gene3D" id="3.90.730.10">
    <property type="entry name" value="Ribonuclease T2-like"/>
    <property type="match status" value="1"/>
</dbReference>
<evidence type="ECO:0000256" key="2">
    <source>
        <dbReference type="ARBA" id="ARBA00012571"/>
    </source>
</evidence>
<dbReference type="InterPro" id="IPR033697">
    <property type="entry name" value="Ribonuclease_T2_eukaryotic"/>
</dbReference>
<dbReference type="Pfam" id="PF00445">
    <property type="entry name" value="Ribonuclease_T2"/>
    <property type="match status" value="1"/>
</dbReference>
<dbReference type="EC" id="4.6.1.19" evidence="2"/>
<keyword evidence="7" id="KW-0732">Signal</keyword>
<dbReference type="PROSITE" id="PS00530">
    <property type="entry name" value="RNASE_T2_1"/>
    <property type="match status" value="1"/>
</dbReference>
<dbReference type="GO" id="GO:0003723">
    <property type="term" value="F:RNA binding"/>
    <property type="evidence" value="ECO:0007669"/>
    <property type="project" value="InterPro"/>
</dbReference>
<organism evidence="8 9">
    <name type="scientific">Penicillium cosmopolitanum</name>
    <dbReference type="NCBI Taxonomy" id="1131564"/>
    <lineage>
        <taxon>Eukaryota</taxon>
        <taxon>Fungi</taxon>
        <taxon>Dikarya</taxon>
        <taxon>Ascomycota</taxon>
        <taxon>Pezizomycotina</taxon>
        <taxon>Eurotiomycetes</taxon>
        <taxon>Eurotiomycetidae</taxon>
        <taxon>Eurotiales</taxon>
        <taxon>Aspergillaceae</taxon>
        <taxon>Penicillium</taxon>
    </lineage>
</organism>
<dbReference type="PANTHER" id="PTHR11240">
    <property type="entry name" value="RIBONUCLEASE T2"/>
    <property type="match status" value="1"/>
</dbReference>
<dbReference type="RefSeq" id="XP_056482291.1">
    <property type="nucleotide sequence ID" value="XM_056636261.1"/>
</dbReference>
<evidence type="ECO:0000313" key="9">
    <source>
        <dbReference type="Proteomes" id="UP001147747"/>
    </source>
</evidence>
<evidence type="ECO:0000256" key="4">
    <source>
        <dbReference type="ARBA" id="ARBA00023157"/>
    </source>
</evidence>
<feature type="signal peptide" evidence="7">
    <location>
        <begin position="1"/>
        <end position="19"/>
    </location>
</feature>
<dbReference type="AlphaFoldDB" id="A0A9W9VGC9"/>
<dbReference type="InterPro" id="IPR036430">
    <property type="entry name" value="RNase_T2-like_sf"/>
</dbReference>
<reference evidence="8" key="1">
    <citation type="submission" date="2022-12" db="EMBL/GenBank/DDBJ databases">
        <authorList>
            <person name="Petersen C."/>
        </authorList>
    </citation>
    <scope>NUCLEOTIDE SEQUENCE</scope>
    <source>
        <strain evidence="8">IBT 29677</strain>
    </source>
</reference>
<proteinExistence type="inferred from homology"/>
<evidence type="ECO:0000256" key="7">
    <source>
        <dbReference type="SAM" id="SignalP"/>
    </source>
</evidence>
<dbReference type="SUPFAM" id="SSF55895">
    <property type="entry name" value="Ribonuclease Rh-like"/>
    <property type="match status" value="1"/>
</dbReference>
<dbReference type="CDD" id="cd01061">
    <property type="entry name" value="RNase_T2_euk"/>
    <property type="match status" value="1"/>
</dbReference>
<evidence type="ECO:0000313" key="8">
    <source>
        <dbReference type="EMBL" id="KAJ5378505.1"/>
    </source>
</evidence>
<keyword evidence="3" id="KW-0255">Endonuclease</keyword>
<accession>A0A9W9VGC9</accession>
<gene>
    <name evidence="8" type="ORF">N7509_011624</name>
</gene>
<name>A0A9W9VGC9_9EURO</name>
<feature type="active site" evidence="5">
    <location>
        <position position="133"/>
    </location>
</feature>
<protein>
    <recommendedName>
        <fullName evidence="2">ribonuclease T2</fullName>
        <ecNumber evidence="2">4.6.1.19</ecNumber>
    </recommendedName>
</protein>
<feature type="active site" evidence="5">
    <location>
        <position position="71"/>
    </location>
</feature>
<dbReference type="PANTHER" id="PTHR11240:SF79">
    <property type="entry name" value="RIBONUCLEASE T2"/>
    <property type="match status" value="1"/>
</dbReference>
<reference evidence="8" key="2">
    <citation type="journal article" date="2023" name="IMA Fungus">
        <title>Comparative genomic study of the Penicillium genus elucidates a diverse pangenome and 15 lateral gene transfer events.</title>
        <authorList>
            <person name="Petersen C."/>
            <person name="Sorensen T."/>
            <person name="Nielsen M.R."/>
            <person name="Sondergaard T.E."/>
            <person name="Sorensen J.L."/>
            <person name="Fitzpatrick D.A."/>
            <person name="Frisvad J.C."/>
            <person name="Nielsen K.L."/>
        </authorList>
    </citation>
    <scope>NUCLEOTIDE SEQUENCE</scope>
    <source>
        <strain evidence="8">IBT 29677</strain>
    </source>
</reference>
<keyword evidence="4" id="KW-1015">Disulfide bond</keyword>
<evidence type="ECO:0000256" key="1">
    <source>
        <dbReference type="ARBA" id="ARBA00007469"/>
    </source>
</evidence>